<proteinExistence type="predicted"/>
<dbReference type="AlphaFoldDB" id="A0A3E0E429"/>
<dbReference type="OrthoDB" id="1335595at2"/>
<accession>A0A3E0E429</accession>
<reference evidence="1 2" key="1">
    <citation type="submission" date="2018-08" db="EMBL/GenBank/DDBJ databases">
        <title>Genomic Encyclopedia of Archaeal and Bacterial Type Strains, Phase II (KMG-II): from individual species to whole genera.</title>
        <authorList>
            <person name="Goeker M."/>
        </authorList>
    </citation>
    <scope>NUCLEOTIDE SEQUENCE [LARGE SCALE GENOMIC DNA]</scope>
    <source>
        <strain evidence="1 2">DSM 100880</strain>
    </source>
</reference>
<keyword evidence="2" id="KW-1185">Reference proteome</keyword>
<dbReference type="RefSeq" id="WP_115814749.1">
    <property type="nucleotide sequence ID" value="NZ_QUNI01000014.1"/>
</dbReference>
<dbReference type="EMBL" id="QUNI01000014">
    <property type="protein sequence ID" value="REG93008.1"/>
    <property type="molecule type" value="Genomic_DNA"/>
</dbReference>
<organism evidence="1 2">
    <name type="scientific">Flavobacterium aquicola</name>
    <dbReference type="NCBI Taxonomy" id="1682742"/>
    <lineage>
        <taxon>Bacteria</taxon>
        <taxon>Pseudomonadati</taxon>
        <taxon>Bacteroidota</taxon>
        <taxon>Flavobacteriia</taxon>
        <taxon>Flavobacteriales</taxon>
        <taxon>Flavobacteriaceae</taxon>
        <taxon>Flavobacterium</taxon>
    </lineage>
</organism>
<comment type="caution">
    <text evidence="1">The sequence shown here is derived from an EMBL/GenBank/DDBJ whole genome shotgun (WGS) entry which is preliminary data.</text>
</comment>
<dbReference type="Proteomes" id="UP000257136">
    <property type="component" value="Unassembled WGS sequence"/>
</dbReference>
<evidence type="ECO:0000313" key="1">
    <source>
        <dbReference type="EMBL" id="REG93008.1"/>
    </source>
</evidence>
<evidence type="ECO:0000313" key="2">
    <source>
        <dbReference type="Proteomes" id="UP000257136"/>
    </source>
</evidence>
<gene>
    <name evidence="1" type="ORF">C8P67_114109</name>
</gene>
<protein>
    <submittedName>
        <fullName evidence="1">Uncharacterized protein</fullName>
    </submittedName>
</protein>
<sequence length="313" mass="36204">MELNKTSIKGLYLTTEGKAWHKSAKREIPASTNGKVRFNGKLYDLQKIMIETKPKAPKRPVKKSVFVRELHKLGYRKTKITGLFITNAGLCYNSVSKRSLAIRKGKTAINGKNYNVAKIVLDTFCKIPIRNGQISFKNGNDKDFYFENLDYKSTIKQLPPNETDLLQCIRFYFEIDKKLTTSNILFKCYLNEIAVKRNFIFLYKDNDFILFLEWLKPFGTNQSKAEISKTHNYSTINGTNAINKYLTMLVNECMQDFENGKLKVKEFKPKPPTKNQKLKDLQKSVNEMGLSVKIPLRKSSTKELLDKFKTHLK</sequence>
<name>A0A3E0E429_9FLAO</name>